<dbReference type="SUPFAM" id="SSF52540">
    <property type="entry name" value="P-loop containing nucleoside triphosphate hydrolases"/>
    <property type="match status" value="1"/>
</dbReference>
<name>A0ABN1UFV4_9ACTN</name>
<evidence type="ECO:0000256" key="3">
    <source>
        <dbReference type="SAM" id="MobiDB-lite"/>
    </source>
</evidence>
<dbReference type="EMBL" id="BAAAKV010000001">
    <property type="protein sequence ID" value="GAA1149781.1"/>
    <property type="molecule type" value="Genomic_DNA"/>
</dbReference>
<dbReference type="InterPro" id="IPR003439">
    <property type="entry name" value="ABC_transporter-like_ATP-bd"/>
</dbReference>
<dbReference type="PROSITE" id="PS50893">
    <property type="entry name" value="ABC_TRANSPORTER_2"/>
    <property type="match status" value="1"/>
</dbReference>
<evidence type="ECO:0000313" key="5">
    <source>
        <dbReference type="EMBL" id="GAA1149781.1"/>
    </source>
</evidence>
<dbReference type="CDD" id="cd03214">
    <property type="entry name" value="ABC_Iron-Siderophores_B12_Hemin"/>
    <property type="match status" value="1"/>
</dbReference>
<evidence type="ECO:0000259" key="4">
    <source>
        <dbReference type="PROSITE" id="PS50893"/>
    </source>
</evidence>
<dbReference type="GO" id="GO:0005524">
    <property type="term" value="F:ATP binding"/>
    <property type="evidence" value="ECO:0007669"/>
    <property type="project" value="UniProtKB-KW"/>
</dbReference>
<sequence>MNASRDTRERRPARSAEHTEHTEHTEQGLRADRVSRAAGGRIVVDGVSIAPPPGATVGLLGPNGSGKSTLLRLLSGVLAPASGVVTLDGRPLPAYGRRPLARRIAVVEQQADTQVELTVRDVVRLGRVPHRRAWPLGAGGGLGASGTSSEDEAVRTALARTGLADRADQSWHTLSGGERQRVQIARALAQEPRELLLDEPTNHLDIQHQLDLLTLVAELPVTCVIALHDLNLAAMYCDQLVVLNQGRVVAAGPPEDVITERLIAEVYGVRAAVTRHAPDGPDTPGGPGDDAPRTANRPYVRFLGTLPSSPSSPSSPSTSPTPPASSATT</sequence>
<keyword evidence="6" id="KW-1185">Reference proteome</keyword>
<reference evidence="5 6" key="1">
    <citation type="journal article" date="2019" name="Int. J. Syst. Evol. Microbiol.">
        <title>The Global Catalogue of Microorganisms (GCM) 10K type strain sequencing project: providing services to taxonomists for standard genome sequencing and annotation.</title>
        <authorList>
            <consortium name="The Broad Institute Genomics Platform"/>
            <consortium name="The Broad Institute Genome Sequencing Center for Infectious Disease"/>
            <person name="Wu L."/>
            <person name="Ma J."/>
        </authorList>
    </citation>
    <scope>NUCLEOTIDE SEQUENCE [LARGE SCALE GENOMIC DNA]</scope>
    <source>
        <strain evidence="5 6">JCM 12696</strain>
    </source>
</reference>
<dbReference type="Pfam" id="PF00005">
    <property type="entry name" value="ABC_tran"/>
    <property type="match status" value="1"/>
</dbReference>
<evidence type="ECO:0000313" key="6">
    <source>
        <dbReference type="Proteomes" id="UP001501371"/>
    </source>
</evidence>
<keyword evidence="2 5" id="KW-0067">ATP-binding</keyword>
<feature type="compositionally biased region" description="Low complexity" evidence="3">
    <location>
        <begin position="307"/>
        <end position="329"/>
    </location>
</feature>
<dbReference type="Proteomes" id="UP001501371">
    <property type="component" value="Unassembled WGS sequence"/>
</dbReference>
<accession>A0ABN1UFV4</accession>
<protein>
    <submittedName>
        <fullName evidence="5">ABC transporter ATP-binding protein</fullName>
    </submittedName>
</protein>
<gene>
    <name evidence="5" type="ORF">GCM10009654_01280</name>
</gene>
<feature type="region of interest" description="Disordered" evidence="3">
    <location>
        <begin position="274"/>
        <end position="329"/>
    </location>
</feature>
<organism evidence="5 6">
    <name type="scientific">Streptomyces hebeiensis</name>
    <dbReference type="NCBI Taxonomy" id="229486"/>
    <lineage>
        <taxon>Bacteria</taxon>
        <taxon>Bacillati</taxon>
        <taxon>Actinomycetota</taxon>
        <taxon>Actinomycetes</taxon>
        <taxon>Kitasatosporales</taxon>
        <taxon>Streptomycetaceae</taxon>
        <taxon>Streptomyces</taxon>
    </lineage>
</organism>
<dbReference type="InterPro" id="IPR017871">
    <property type="entry name" value="ABC_transporter-like_CS"/>
</dbReference>
<dbReference type="SMART" id="SM00382">
    <property type="entry name" value="AAA"/>
    <property type="match status" value="1"/>
</dbReference>
<dbReference type="Gene3D" id="3.40.50.300">
    <property type="entry name" value="P-loop containing nucleotide triphosphate hydrolases"/>
    <property type="match status" value="1"/>
</dbReference>
<dbReference type="PROSITE" id="PS00211">
    <property type="entry name" value="ABC_TRANSPORTER_1"/>
    <property type="match status" value="1"/>
</dbReference>
<evidence type="ECO:0000256" key="2">
    <source>
        <dbReference type="ARBA" id="ARBA00022840"/>
    </source>
</evidence>
<comment type="caution">
    <text evidence="5">The sequence shown here is derived from an EMBL/GenBank/DDBJ whole genome shotgun (WGS) entry which is preliminary data.</text>
</comment>
<keyword evidence="1" id="KW-0547">Nucleotide-binding</keyword>
<dbReference type="InterPro" id="IPR003593">
    <property type="entry name" value="AAA+_ATPase"/>
</dbReference>
<feature type="region of interest" description="Disordered" evidence="3">
    <location>
        <begin position="1"/>
        <end position="28"/>
    </location>
</feature>
<evidence type="ECO:0000256" key="1">
    <source>
        <dbReference type="ARBA" id="ARBA00022741"/>
    </source>
</evidence>
<proteinExistence type="predicted"/>
<feature type="domain" description="ABC transporter" evidence="4">
    <location>
        <begin position="29"/>
        <end position="270"/>
    </location>
</feature>
<dbReference type="InterPro" id="IPR027417">
    <property type="entry name" value="P-loop_NTPase"/>
</dbReference>
<dbReference type="PANTHER" id="PTHR42794:SF2">
    <property type="entry name" value="ABC TRANSPORTER ATP-BINDING PROTEIN"/>
    <property type="match status" value="1"/>
</dbReference>
<dbReference type="PANTHER" id="PTHR42794">
    <property type="entry name" value="HEMIN IMPORT ATP-BINDING PROTEIN HMUV"/>
    <property type="match status" value="1"/>
</dbReference>